<protein>
    <submittedName>
        <fullName evidence="2">Uncharacterized protein</fullName>
    </submittedName>
</protein>
<dbReference type="Proteomes" id="UP000199046">
    <property type="component" value="Unassembled WGS sequence"/>
</dbReference>
<gene>
    <name evidence="2" type="ORF">SAMN05421848_2738</name>
</gene>
<evidence type="ECO:0000313" key="2">
    <source>
        <dbReference type="EMBL" id="SFC79348.1"/>
    </source>
</evidence>
<accession>A0A1I1M800</accession>
<dbReference type="EMBL" id="FOLY01000006">
    <property type="protein sequence ID" value="SFC79348.1"/>
    <property type="molecule type" value="Genomic_DNA"/>
</dbReference>
<dbReference type="AlphaFoldDB" id="A0A1I1M800"/>
<feature type="region of interest" description="Disordered" evidence="1">
    <location>
        <begin position="1"/>
        <end position="22"/>
    </location>
</feature>
<keyword evidence="3" id="KW-1185">Reference proteome</keyword>
<reference evidence="3" key="1">
    <citation type="submission" date="2016-10" db="EMBL/GenBank/DDBJ databases">
        <authorList>
            <person name="Varghese N."/>
            <person name="Submissions S."/>
        </authorList>
    </citation>
    <scope>NUCLEOTIDE SEQUENCE [LARGE SCALE GENOMIC DNA]</scope>
    <source>
        <strain evidence="3">DSM 23439</strain>
    </source>
</reference>
<organism evidence="2 3">
    <name type="scientific">Kushneria avicenniae</name>
    <dbReference type="NCBI Taxonomy" id="402385"/>
    <lineage>
        <taxon>Bacteria</taxon>
        <taxon>Pseudomonadati</taxon>
        <taxon>Pseudomonadota</taxon>
        <taxon>Gammaproteobacteria</taxon>
        <taxon>Oceanospirillales</taxon>
        <taxon>Halomonadaceae</taxon>
        <taxon>Kushneria</taxon>
    </lineage>
</organism>
<evidence type="ECO:0000256" key="1">
    <source>
        <dbReference type="SAM" id="MobiDB-lite"/>
    </source>
</evidence>
<sequence>MAVKHIPTGVVQKGNKGSKTGCGFNTRENSAHWIQSHERITYDKNGRKN</sequence>
<name>A0A1I1M800_9GAMM</name>
<proteinExistence type="predicted"/>
<evidence type="ECO:0000313" key="3">
    <source>
        <dbReference type="Proteomes" id="UP000199046"/>
    </source>
</evidence>